<reference evidence="2" key="1">
    <citation type="submission" date="2014-10" db="EMBL/GenBank/DDBJ databases">
        <authorList>
            <person name="King R."/>
        </authorList>
    </citation>
    <scope>NUCLEOTIDE SEQUENCE [LARGE SCALE GENOMIC DNA]</scope>
    <source>
        <strain evidence="2">A3/5</strain>
    </source>
</reference>
<name>A0A2L2U3M1_9HYPO</name>
<evidence type="ECO:0000313" key="2">
    <source>
        <dbReference type="Proteomes" id="UP000245910"/>
    </source>
</evidence>
<dbReference type="AlphaFoldDB" id="A0A2L2U3M1"/>
<organism evidence="1 2">
    <name type="scientific">Fusarium venenatum</name>
    <dbReference type="NCBI Taxonomy" id="56646"/>
    <lineage>
        <taxon>Eukaryota</taxon>
        <taxon>Fungi</taxon>
        <taxon>Dikarya</taxon>
        <taxon>Ascomycota</taxon>
        <taxon>Pezizomycotina</taxon>
        <taxon>Sordariomycetes</taxon>
        <taxon>Hypocreomycetidae</taxon>
        <taxon>Hypocreales</taxon>
        <taxon>Nectriaceae</taxon>
        <taxon>Fusarium</taxon>
    </lineage>
</organism>
<keyword evidence="2" id="KW-1185">Reference proteome</keyword>
<sequence length="454" mass="51668">MVNKLGPSQPSRRVDGGYAYDTECDKLKTVDNRPIELSLLCTCRTIACEARHLPFSLNAIEFRTLYRPDSKNLAGCFNLVTTTYQILESELVLLLATAGALTSEIRNQLASEFPDFGSRLARSLPPYENNHRFCTRNPRNVGGRIRDRYTARLPAPDPSVSSLLQLRSTLCHQTQDALATNASVLYLSSGFYRGFSRINRPYSNDYPFWSHSFWKAEKALSSALKLLATQKSTEFDRQICTNFPQWVGSYPPNEFLNLRFDHWAIPSPSKVKHAMDLLAIGNVWHLPGMWYDRDVRSRITQWLLDALAVTDISIPAEAFTLVLQAGSYRDLFTDLFQQHIHNEIAWHRAFKVQNPDIDIDGPVNWRYSFIQSVIMDTQEAVALEALTNGTSPILRSNFNTGVAHEIDTIINNTSHLGPHEWLKAWNAAKTDLEQAIHRVDYNTRVSDNFEIRTT</sequence>
<evidence type="ECO:0000313" key="1">
    <source>
        <dbReference type="EMBL" id="CEI70620.1"/>
    </source>
</evidence>
<dbReference type="RefSeq" id="XP_025594334.1">
    <property type="nucleotide sequence ID" value="XM_025725768.1"/>
</dbReference>
<dbReference type="GeneID" id="37262335"/>
<proteinExistence type="predicted"/>
<dbReference type="Proteomes" id="UP000245910">
    <property type="component" value="Chromosome III"/>
</dbReference>
<protein>
    <submittedName>
        <fullName evidence="1">Uncharacterized protein</fullName>
    </submittedName>
</protein>
<dbReference type="EMBL" id="LN649231">
    <property type="protein sequence ID" value="CEI70620.1"/>
    <property type="molecule type" value="Genomic_DNA"/>
</dbReference>
<accession>A0A2L2U3M1</accession>
<dbReference type="KEGG" id="fvn:FVRRES_10697"/>